<protein>
    <submittedName>
        <fullName evidence="5">URB1 ribosome biogenesis homolog</fullName>
    </submittedName>
</protein>
<dbReference type="InterPro" id="IPR021714">
    <property type="entry name" value="URB1_N"/>
</dbReference>
<evidence type="ECO:0000259" key="3">
    <source>
        <dbReference type="Pfam" id="PF16201"/>
    </source>
</evidence>
<dbReference type="PANTHER" id="PTHR13500">
    <property type="entry name" value="NUCLEOLAR PRERIBOSOMAL-ASSOCIATED PROTEIN 1"/>
    <property type="match status" value="1"/>
</dbReference>
<dbReference type="InterPro" id="IPR059018">
    <property type="entry name" value="HEAT_URB1"/>
</dbReference>
<gene>
    <name evidence="5" type="primary">URB1</name>
    <name evidence="5" type="synonym">urb1</name>
</gene>
<dbReference type="Pfam" id="PF26140">
    <property type="entry name" value="HEAT_URB1"/>
    <property type="match status" value="1"/>
</dbReference>
<evidence type="ECO:0000259" key="2">
    <source>
        <dbReference type="Pfam" id="PF11707"/>
    </source>
</evidence>
<sequence length="2267" mass="253704">MRECTCRYGAGVSSQVGVMQKKRANEVSGESDVPAKRSKVADTEFNGTVFKSMLKEPTKASKGLERFVSVAKKLPCADLYDVVEGYITISMECADVFKLLEGEKHSENELMLIFQSLEMILLRTASDLSHFSMVGTTIVKKITSSYMKLLQSSLHSENHRFVRVCLCLLSSMVSQGADMAREVFSHFYFGKDLSGLARRRDKMGRPDVRMAYIQFALSFLISGDSSTISQVLDMKDFLPDILSTGLKEDRISVINLILSTLQTKVIWNKSISKTQKVRFFSPVVLAHFASLYKWNGIVDASSDESKTVENPEEDGKMVVRELVHKFLVDLCCSRKYGISFYDPSFGTAGRAGNIVLLQFLVGLKQATEDELVADLVVSVLKANPDMLSRYFKESQYSFAPRAKSVWQENITLLKKIYEAQPEVSKAFRTCEFVPLPRLLAMVMVTSLPPVCNKAFFTQGLSVDNTVVKHATLSLVSFILRRALKNIEHCLDQSVWRSSEFYTPAMMEDLVQLYREALSKILPDVNSIVWNWQSLMKKKAEDEVKKGKKEGGKEQSPTPHEHGSDEPEVILLKALILKVLCLYQKVVPHLISQSPFDFSKLLKGVVTDRGMTEQVPPVLQHQVLQLALELPASKFSWFRVQDVSDTEKATSETSVFYLLLKMFVSSDKSHLKNATRMLILKVLKDSSVFEYTWHELDLWLTHLDHIPSAQQETVVHFLERVLVRLMSNPYTYTDKAASLVQDAAHLQANPTGQEGDAASIPISHIDDVLDMVDVILDSSEGDMDQLAPSVSDDLILQTFPFSALVPAALEARNSLQATNKAEKGVVAQYLAAVLSDVLHCQRDPLPLCLALQHYDNELQSLQPTVALDPAVVDFHRYYSHWIPLQSKDELFLNSKSLSPGKTAPVVTFSMVMKAFYNQGPTAWVQDSFRQRTEEALSTLQMTDFPVAIKQVLLYLKTSVDNFSTFPKEGSAAALGVLMEVLKSLLNKLQSIKDSAEPLAVDSQSESDLFLPKDMGSGDHVSREKVALTVLRSIFTHPTLESWFLALELGTLPNHNLDPIRLKRMWSQLSKGTLALLQCSAPTLRELGSLELITGYLQAIQQAVLKELSQSQRKKGQQESWALKGLLALHEYMDVSCLREVASAMLLLPLERLVLDRAEGTELSVYGRAVLQVLSEGMSGCDRAPPLSQSQLRGLSSLLTSQPGGAAEDFLLQILQAEPACAVLLPADMFLHCLRGKSRSTAMAIGAIMLQNCPTHRLQFQLWCLEPSGLEEMASSVDYFLPLLNAYLGTTSLEDPAGAKGVRAAALRTLKEALFPMLTNAVLSDGAHDSLARCVEALSGLVRLAAEPADVPHLVGRLPEVLQRLDSSERWQLVDPIIDKLSESPEQLDLWRKAVLRAAFHWLNIAFRSNRPQESAFVEEEEAMLQRLQGLMISPEHVSVLDWNGFVKCGLKYRYRSKIFLDTLNSLLRRIYDTTEVPKDLIALSTMHMMTTNHSLFLPSMLDPRDELAGNLSSKEALVSLLLTLVQMCPSVCHVNHFLVLLGAYGATLCPTDQKLLLLLQEYERNDLSLADSQFLLWGPAAVEHHKARKSLGSSLWQQPSGEDLLALLNPGMMLNTMAHFPQQRRLTPQEDKELLYTDEGVQDLGTLYDPCFLLPLFSVMLKPESVVNCYKFVSSHALGVTVAALSSYDPKVRAAAYHVLGSFYHHLEAARFKEKRQLLYLMVTVRNGIRQENLRFPFLLTTYIGKVAQQMLRPEEHMYLVMNKFLLAHQYLDLKRVPGFFRLFFSSDTEHKTEREWILAMLKEGMMDRHCYKLCDQQGIFQVLMGFCTSPLCEESTQAQILEVLHQAAHNSKAAHELIKFHGLLSWILQAIERRCLDSRLLCGALDLVHRLWFTVLGQKNQPSKCSSVESTKCLPLPLISEFLCVLTAFIRHLQSGVKSQQLSRFLQTLDLVLSHRRRVLSFCHQAGWTTVREQALSCKSALKLLHFWGILSHNGPLLATLQGLLGRHKVKELLGPVNQKGRAKGHFQRGRPRKKEHPEEPAGEGDGEKHNGPILRDCEPLLRSIITHTETTPEGTDPESNALAFQTIQLLLKWTLRSLASGTGDVYSGLSPFLQWIQTSVLPYQVAVKAILADEAVKQDLLRLYHQTCKYQIPGRVPAQIETLQFFTTVMVHLLEAQGIPDGPLHKTVLNTCFSSVEDDESKKEAGLLLLSLYIQELWSGADEPVLFLTHVRLMDGVRQKGPKKQNAACAATAMCKAIAAAVGSVD</sequence>
<reference evidence="5 6" key="1">
    <citation type="submission" date="2019-04" db="EMBL/GenBank/DDBJ databases">
        <authorList>
            <consortium name="Wellcome Sanger Institute Data Sharing"/>
        </authorList>
    </citation>
    <scope>NUCLEOTIDE SEQUENCE [LARGE SCALE GENOMIC DNA]</scope>
</reference>
<dbReference type="GO" id="GO:0000466">
    <property type="term" value="P:maturation of 5.8S rRNA from tricistronic rRNA transcript (SSU-rRNA, 5.8S rRNA, LSU-rRNA)"/>
    <property type="evidence" value="ECO:0007669"/>
    <property type="project" value="TreeGrafter"/>
</dbReference>
<evidence type="ECO:0000259" key="4">
    <source>
        <dbReference type="Pfam" id="PF26140"/>
    </source>
</evidence>
<accession>A0A8C9TDK9</accession>
<dbReference type="Pfam" id="PF16201">
    <property type="entry name" value="NopRA1"/>
    <property type="match status" value="1"/>
</dbReference>
<dbReference type="GeneTree" id="ENSGT00390000014210"/>
<dbReference type="InterPro" id="IPR032436">
    <property type="entry name" value="URB1_C"/>
</dbReference>
<organism evidence="5 6">
    <name type="scientific">Scleropages formosus</name>
    <name type="common">Asian bonytongue</name>
    <name type="synonym">Osteoglossum formosum</name>
    <dbReference type="NCBI Taxonomy" id="113540"/>
    <lineage>
        <taxon>Eukaryota</taxon>
        <taxon>Metazoa</taxon>
        <taxon>Chordata</taxon>
        <taxon>Craniata</taxon>
        <taxon>Vertebrata</taxon>
        <taxon>Euteleostomi</taxon>
        <taxon>Actinopterygii</taxon>
        <taxon>Neopterygii</taxon>
        <taxon>Teleostei</taxon>
        <taxon>Osteoglossocephala</taxon>
        <taxon>Osteoglossomorpha</taxon>
        <taxon>Osteoglossiformes</taxon>
        <taxon>Osteoglossidae</taxon>
        <taxon>Scleropages</taxon>
    </lineage>
</organism>
<dbReference type="Pfam" id="PF11707">
    <property type="entry name" value="Npa1"/>
    <property type="match status" value="1"/>
</dbReference>
<keyword evidence="6" id="KW-1185">Reference proteome</keyword>
<dbReference type="PANTHER" id="PTHR13500:SF0">
    <property type="entry name" value="NUCLEOLAR PRE-RIBOSOMAL-ASSOCIATED PROTEIN 1"/>
    <property type="match status" value="1"/>
</dbReference>
<dbReference type="Ensembl" id="ENSSFOT00015083154.1">
    <property type="protein sequence ID" value="ENSSFOP00015050572.1"/>
    <property type="gene ID" value="ENSSFOG00015000339.2"/>
</dbReference>
<dbReference type="SUPFAM" id="SSF48371">
    <property type="entry name" value="ARM repeat"/>
    <property type="match status" value="2"/>
</dbReference>
<dbReference type="RefSeq" id="XP_018620515.2">
    <property type="nucleotide sequence ID" value="XM_018764999.2"/>
</dbReference>
<dbReference type="KEGG" id="sfm:108941994"/>
<dbReference type="Proteomes" id="UP000694397">
    <property type="component" value="Chromosome 10"/>
</dbReference>
<dbReference type="CTD" id="9875"/>
<feature type="domain" description="URB1 central HEAT repeat" evidence="4">
    <location>
        <begin position="636"/>
        <end position="742"/>
    </location>
</feature>
<dbReference type="InterPro" id="IPR039844">
    <property type="entry name" value="URB1"/>
</dbReference>
<feature type="region of interest" description="Disordered" evidence="1">
    <location>
        <begin position="542"/>
        <end position="564"/>
    </location>
</feature>
<proteinExistence type="predicted"/>
<dbReference type="GeneID" id="108941994"/>
<feature type="region of interest" description="Disordered" evidence="1">
    <location>
        <begin position="2019"/>
        <end position="2054"/>
    </location>
</feature>
<feature type="compositionally biased region" description="Basic and acidic residues" evidence="1">
    <location>
        <begin position="2036"/>
        <end position="2054"/>
    </location>
</feature>
<reference evidence="5" key="2">
    <citation type="submission" date="2025-08" db="UniProtKB">
        <authorList>
            <consortium name="Ensembl"/>
        </authorList>
    </citation>
    <scope>IDENTIFICATION</scope>
</reference>
<dbReference type="OrthoDB" id="72892at2759"/>
<evidence type="ECO:0000313" key="5">
    <source>
        <dbReference type="Ensembl" id="ENSSFOP00015050572.1"/>
    </source>
</evidence>
<feature type="domain" description="URB1 N-terminal" evidence="2">
    <location>
        <begin position="93"/>
        <end position="408"/>
    </location>
</feature>
<feature type="domain" description="URB1 C-terminal" evidence="3">
    <location>
        <begin position="1677"/>
        <end position="1866"/>
    </location>
</feature>
<name>A0A8C9TDK9_SCLFO</name>
<evidence type="ECO:0000256" key="1">
    <source>
        <dbReference type="SAM" id="MobiDB-lite"/>
    </source>
</evidence>
<feature type="compositionally biased region" description="Basic residues" evidence="1">
    <location>
        <begin position="2021"/>
        <end position="2035"/>
    </location>
</feature>
<dbReference type="GO" id="GO:0005730">
    <property type="term" value="C:nucleolus"/>
    <property type="evidence" value="ECO:0007669"/>
    <property type="project" value="TreeGrafter"/>
</dbReference>
<dbReference type="InterPro" id="IPR016024">
    <property type="entry name" value="ARM-type_fold"/>
</dbReference>
<evidence type="ECO:0000313" key="6">
    <source>
        <dbReference type="Proteomes" id="UP000694397"/>
    </source>
</evidence>
<reference evidence="5" key="3">
    <citation type="submission" date="2025-09" db="UniProtKB">
        <authorList>
            <consortium name="Ensembl"/>
        </authorList>
    </citation>
    <scope>IDENTIFICATION</scope>
</reference>
<dbReference type="GO" id="GO:0000463">
    <property type="term" value="P:maturation of LSU-rRNA from tricistronic rRNA transcript (SSU-rRNA, 5.8S rRNA, LSU-rRNA)"/>
    <property type="evidence" value="ECO:0007669"/>
    <property type="project" value="TreeGrafter"/>
</dbReference>